<dbReference type="AlphaFoldDB" id="A0A6J8D4G3"/>
<protein>
    <submittedName>
        <fullName evidence="2">Uncharacterized protein</fullName>
    </submittedName>
</protein>
<dbReference type="EMBL" id="CACVKT020006797">
    <property type="protein sequence ID" value="CAC5403603.1"/>
    <property type="molecule type" value="Genomic_DNA"/>
</dbReference>
<accession>A0A6J8D4G3</accession>
<reference evidence="2 3" key="1">
    <citation type="submission" date="2020-06" db="EMBL/GenBank/DDBJ databases">
        <authorList>
            <person name="Li R."/>
            <person name="Bekaert M."/>
        </authorList>
    </citation>
    <scope>NUCLEOTIDE SEQUENCE [LARGE SCALE GENOMIC DNA]</scope>
    <source>
        <strain evidence="3">wild</strain>
    </source>
</reference>
<gene>
    <name evidence="2" type="ORF">MCOR_37481</name>
</gene>
<keyword evidence="1" id="KW-0175">Coiled coil</keyword>
<name>A0A6J8D4G3_MYTCO</name>
<dbReference type="Proteomes" id="UP000507470">
    <property type="component" value="Unassembled WGS sequence"/>
</dbReference>
<evidence type="ECO:0000313" key="3">
    <source>
        <dbReference type="Proteomes" id="UP000507470"/>
    </source>
</evidence>
<keyword evidence="3" id="KW-1185">Reference proteome</keyword>
<feature type="coiled-coil region" evidence="1">
    <location>
        <begin position="23"/>
        <end position="140"/>
    </location>
</feature>
<sequence length="225" mass="26526">MGCEMINRREKLLEEKQYFVQQILDSVQQQQELKTEINDLECEQDRVFSEADSMVTDLGKTQQQNSTSAENELCQSKIQEQMVLIEELKQNDEKLKLDSRNLSLKLVNVSSEHNIATETISRLQNEIELLQGTIQDQKTGITELNDKCQDQLHLLKEKESLLNKEEGILVILRQSLIEKDQQIEFLSKQNEKATLLIPEERRRLLEEDDVLDFLSWRWNILRRKR</sequence>
<organism evidence="2 3">
    <name type="scientific">Mytilus coruscus</name>
    <name type="common">Sea mussel</name>
    <dbReference type="NCBI Taxonomy" id="42192"/>
    <lineage>
        <taxon>Eukaryota</taxon>
        <taxon>Metazoa</taxon>
        <taxon>Spiralia</taxon>
        <taxon>Lophotrochozoa</taxon>
        <taxon>Mollusca</taxon>
        <taxon>Bivalvia</taxon>
        <taxon>Autobranchia</taxon>
        <taxon>Pteriomorphia</taxon>
        <taxon>Mytilida</taxon>
        <taxon>Mytiloidea</taxon>
        <taxon>Mytilidae</taxon>
        <taxon>Mytilinae</taxon>
        <taxon>Mytilus</taxon>
    </lineage>
</organism>
<proteinExistence type="predicted"/>
<evidence type="ECO:0000313" key="2">
    <source>
        <dbReference type="EMBL" id="CAC5403603.1"/>
    </source>
</evidence>
<evidence type="ECO:0000256" key="1">
    <source>
        <dbReference type="SAM" id="Coils"/>
    </source>
</evidence>
<dbReference type="OrthoDB" id="425925at2759"/>